<protein>
    <submittedName>
        <fullName evidence="1">Uncharacterized protein</fullName>
    </submittedName>
</protein>
<dbReference type="Proteomes" id="UP001305779">
    <property type="component" value="Unassembled WGS sequence"/>
</dbReference>
<evidence type="ECO:0000313" key="1">
    <source>
        <dbReference type="EMBL" id="KAK4497602.1"/>
    </source>
</evidence>
<gene>
    <name evidence="1" type="ORF">PRZ48_010255</name>
</gene>
<name>A0ABR0E841_ZASCE</name>
<dbReference type="EMBL" id="JAXOVC010000008">
    <property type="protein sequence ID" value="KAK4497602.1"/>
    <property type="molecule type" value="Genomic_DNA"/>
</dbReference>
<reference evidence="1 2" key="1">
    <citation type="journal article" date="2023" name="G3 (Bethesda)">
        <title>A chromosome-level genome assembly of Zasmidium syzygii isolated from banana leaves.</title>
        <authorList>
            <person name="van Westerhoven A.C."/>
            <person name="Mehrabi R."/>
            <person name="Talebi R."/>
            <person name="Steentjes M.B.F."/>
            <person name="Corcolon B."/>
            <person name="Chong P.A."/>
            <person name="Kema G.H.J."/>
            <person name="Seidl M.F."/>
        </authorList>
    </citation>
    <scope>NUCLEOTIDE SEQUENCE [LARGE SCALE GENOMIC DNA]</scope>
    <source>
        <strain evidence="1 2">P124</strain>
    </source>
</reference>
<organism evidence="1 2">
    <name type="scientific">Zasmidium cellare</name>
    <name type="common">Wine cellar mold</name>
    <name type="synonym">Racodium cellare</name>
    <dbReference type="NCBI Taxonomy" id="395010"/>
    <lineage>
        <taxon>Eukaryota</taxon>
        <taxon>Fungi</taxon>
        <taxon>Dikarya</taxon>
        <taxon>Ascomycota</taxon>
        <taxon>Pezizomycotina</taxon>
        <taxon>Dothideomycetes</taxon>
        <taxon>Dothideomycetidae</taxon>
        <taxon>Mycosphaerellales</taxon>
        <taxon>Mycosphaerellaceae</taxon>
        <taxon>Zasmidium</taxon>
    </lineage>
</organism>
<comment type="caution">
    <text evidence="1">The sequence shown here is derived from an EMBL/GenBank/DDBJ whole genome shotgun (WGS) entry which is preliminary data.</text>
</comment>
<sequence length="146" mass="16797">MTIRRLRELCATVLFNNTEFTFDLTTLANRNHMTPVATAANNLHNTFGAFLPSLRAVILYRTTHWVNQYGNVSQRDAPIDNLVKQFILPQLPNSCRVVKTRQVQTTTLSWNSSYENARLAYLLKKQRIGDVIAGRGPQLLLRRRRN</sequence>
<evidence type="ECO:0000313" key="2">
    <source>
        <dbReference type="Proteomes" id="UP001305779"/>
    </source>
</evidence>
<keyword evidence="2" id="KW-1185">Reference proteome</keyword>
<proteinExistence type="predicted"/>
<accession>A0ABR0E841</accession>